<sequence>MENILIDIKDSVFESKDEASLYVIKDVNKHGDVFIFTIPEYSFSWVVKSEDDLESLKSYRILNSVEIKEKLINEMKKAIKKL</sequence>
<evidence type="ECO:0000313" key="1">
    <source>
        <dbReference type="EMBL" id="MFD2216473.1"/>
    </source>
</evidence>
<gene>
    <name evidence="1" type="ORF">ACFSKK_22615</name>
</gene>
<protein>
    <recommendedName>
        <fullName evidence="3">DUF3006 domain-containing protein</fullName>
    </recommendedName>
</protein>
<dbReference type="Proteomes" id="UP001597318">
    <property type="component" value="Unassembled WGS sequence"/>
</dbReference>
<reference evidence="2" key="1">
    <citation type="journal article" date="2019" name="Int. J. Syst. Evol. Microbiol.">
        <title>The Global Catalogue of Microorganisms (GCM) 10K type strain sequencing project: providing services to taxonomists for standard genome sequencing and annotation.</title>
        <authorList>
            <consortium name="The Broad Institute Genomics Platform"/>
            <consortium name="The Broad Institute Genome Sequencing Center for Infectious Disease"/>
            <person name="Wu L."/>
            <person name="Ma J."/>
        </authorList>
    </citation>
    <scope>NUCLEOTIDE SEQUENCE [LARGE SCALE GENOMIC DNA]</scope>
    <source>
        <strain evidence="2">CGMCC 1.15474</strain>
    </source>
</reference>
<comment type="caution">
    <text evidence="1">The sequence shown here is derived from an EMBL/GenBank/DDBJ whole genome shotgun (WGS) entry which is preliminary data.</text>
</comment>
<evidence type="ECO:0008006" key="3">
    <source>
        <dbReference type="Google" id="ProtNLM"/>
    </source>
</evidence>
<proteinExistence type="predicted"/>
<name>A0ABW5C671_9BACI</name>
<keyword evidence="2" id="KW-1185">Reference proteome</keyword>
<accession>A0ABW5C671</accession>
<dbReference type="RefSeq" id="WP_247347590.1">
    <property type="nucleotide sequence ID" value="NZ_CP095551.1"/>
</dbReference>
<dbReference type="EMBL" id="JBHUIK010000007">
    <property type="protein sequence ID" value="MFD2216473.1"/>
    <property type="molecule type" value="Genomic_DNA"/>
</dbReference>
<evidence type="ECO:0000313" key="2">
    <source>
        <dbReference type="Proteomes" id="UP001597318"/>
    </source>
</evidence>
<organism evidence="1 2">
    <name type="scientific">Metabacillus endolithicus</name>
    <dbReference type="NCBI Taxonomy" id="1535204"/>
    <lineage>
        <taxon>Bacteria</taxon>
        <taxon>Bacillati</taxon>
        <taxon>Bacillota</taxon>
        <taxon>Bacilli</taxon>
        <taxon>Bacillales</taxon>
        <taxon>Bacillaceae</taxon>
        <taxon>Metabacillus</taxon>
    </lineage>
</organism>